<gene>
    <name evidence="3" type="ORF">FYJ72_12715</name>
</gene>
<name>A0A6I2U103_9BACT</name>
<evidence type="ECO:0000313" key="3">
    <source>
        <dbReference type="EMBL" id="MST78492.1"/>
    </source>
</evidence>
<accession>A0A6I2U103</accession>
<feature type="signal peptide" evidence="2">
    <location>
        <begin position="1"/>
        <end position="21"/>
    </location>
</feature>
<dbReference type="Proteomes" id="UP000450161">
    <property type="component" value="Unassembled WGS sequence"/>
</dbReference>
<evidence type="ECO:0000313" key="4">
    <source>
        <dbReference type="Proteomes" id="UP000450161"/>
    </source>
</evidence>
<proteinExistence type="predicted"/>
<dbReference type="PROSITE" id="PS51257">
    <property type="entry name" value="PROKAR_LIPOPROTEIN"/>
    <property type="match status" value="1"/>
</dbReference>
<evidence type="ECO:0008006" key="5">
    <source>
        <dbReference type="Google" id="ProtNLM"/>
    </source>
</evidence>
<feature type="region of interest" description="Disordered" evidence="1">
    <location>
        <begin position="23"/>
        <end position="53"/>
    </location>
</feature>
<feature type="chain" id="PRO_5026185336" description="Lipoprotein" evidence="2">
    <location>
        <begin position="22"/>
        <end position="426"/>
    </location>
</feature>
<sequence length="426" mass="47241">MKRKNFLLVSFLALAMVFSVASCSSSDDPENKGNGTETPGGGNNTPDTPGTNKELTAAEAKQNLEATAQELLGKMNVNDLQEFKTMIDGVDYEDGSEVSKWFEACVDADAFEKSDSEEGTKYLIKASNFVGEFTLKNGVWKQTKKGGDHLSFFFNDKDGKNCVLTLKGSSDGTLIHHDCFDYEGGYWDGYKWQEYKDEYRFILPKKMELTLSRNGEVRAMTTINTEVKTAGEIDLTKDEVELSSVTQIGAYKVEVNKAVFKAGKNAEAKAVISKGNETLITVIANAAGDIDNNLEGTYGKVSASVDILGKAKVVATFSDVDLLIQNLDKADENDENESQFKQYLDNANKLVDAKLYLNNSSKSCAKVYLAPIEDGYGSYKYWDAEPWLEFSDGSKYSYSDYFNEKSFKTVVDKVQSIVDDFINMFD</sequence>
<dbReference type="EMBL" id="VUNF01000031">
    <property type="protein sequence ID" value="MST78492.1"/>
    <property type="molecule type" value="Genomic_DNA"/>
</dbReference>
<dbReference type="RefSeq" id="WP_154482639.1">
    <property type="nucleotide sequence ID" value="NZ_VUNF01000031.1"/>
</dbReference>
<comment type="caution">
    <text evidence="3">The sequence shown here is derived from an EMBL/GenBank/DDBJ whole genome shotgun (WGS) entry which is preliminary data.</text>
</comment>
<organism evidence="3 4">
    <name type="scientific">Segatella copri</name>
    <dbReference type="NCBI Taxonomy" id="165179"/>
    <lineage>
        <taxon>Bacteria</taxon>
        <taxon>Pseudomonadati</taxon>
        <taxon>Bacteroidota</taxon>
        <taxon>Bacteroidia</taxon>
        <taxon>Bacteroidales</taxon>
        <taxon>Prevotellaceae</taxon>
        <taxon>Segatella</taxon>
    </lineage>
</organism>
<dbReference type="AlphaFoldDB" id="A0A6I2U103"/>
<evidence type="ECO:0000256" key="2">
    <source>
        <dbReference type="SAM" id="SignalP"/>
    </source>
</evidence>
<reference evidence="3 4" key="1">
    <citation type="submission" date="2019-08" db="EMBL/GenBank/DDBJ databases">
        <title>In-depth cultivation of the pig gut microbiome towards novel bacterial diversity and tailored functional studies.</title>
        <authorList>
            <person name="Wylensek D."/>
            <person name="Hitch T.C.A."/>
            <person name="Clavel T."/>
        </authorList>
    </citation>
    <scope>NUCLEOTIDE SEQUENCE [LARGE SCALE GENOMIC DNA]</scope>
    <source>
        <strain evidence="3 4">LKV-178-WT-2C</strain>
    </source>
</reference>
<protein>
    <recommendedName>
        <fullName evidence="5">Lipoprotein</fullName>
    </recommendedName>
</protein>
<keyword evidence="2" id="KW-0732">Signal</keyword>
<evidence type="ECO:0000256" key="1">
    <source>
        <dbReference type="SAM" id="MobiDB-lite"/>
    </source>
</evidence>